<sequence length="61" mass="7386">MGDTDKEKILGYVDESDEESYKYRPIGDNRECLAIFNELPKIRIKIMKERLFVKEKDKWFI</sequence>
<keyword evidence="2" id="KW-1185">Reference proteome</keyword>
<dbReference type="AlphaFoldDB" id="A0A9D4CYF3"/>
<evidence type="ECO:0000313" key="2">
    <source>
        <dbReference type="Proteomes" id="UP000828390"/>
    </source>
</evidence>
<organism evidence="1 2">
    <name type="scientific">Dreissena polymorpha</name>
    <name type="common">Zebra mussel</name>
    <name type="synonym">Mytilus polymorpha</name>
    <dbReference type="NCBI Taxonomy" id="45954"/>
    <lineage>
        <taxon>Eukaryota</taxon>
        <taxon>Metazoa</taxon>
        <taxon>Spiralia</taxon>
        <taxon>Lophotrochozoa</taxon>
        <taxon>Mollusca</taxon>
        <taxon>Bivalvia</taxon>
        <taxon>Autobranchia</taxon>
        <taxon>Heteroconchia</taxon>
        <taxon>Euheterodonta</taxon>
        <taxon>Imparidentia</taxon>
        <taxon>Neoheterodontei</taxon>
        <taxon>Myida</taxon>
        <taxon>Dreissenoidea</taxon>
        <taxon>Dreissenidae</taxon>
        <taxon>Dreissena</taxon>
    </lineage>
</organism>
<proteinExistence type="predicted"/>
<protein>
    <submittedName>
        <fullName evidence="1">Uncharacterized protein</fullName>
    </submittedName>
</protein>
<reference evidence="1" key="2">
    <citation type="submission" date="2020-11" db="EMBL/GenBank/DDBJ databases">
        <authorList>
            <person name="McCartney M.A."/>
            <person name="Auch B."/>
            <person name="Kono T."/>
            <person name="Mallez S."/>
            <person name="Becker A."/>
            <person name="Gohl D.M."/>
            <person name="Silverstein K.A.T."/>
            <person name="Koren S."/>
            <person name="Bechman K.B."/>
            <person name="Herman A."/>
            <person name="Abrahante J.E."/>
            <person name="Garbe J."/>
        </authorList>
    </citation>
    <scope>NUCLEOTIDE SEQUENCE</scope>
    <source>
        <strain evidence="1">Duluth1</strain>
        <tissue evidence="1">Whole animal</tissue>
    </source>
</reference>
<evidence type="ECO:0000313" key="1">
    <source>
        <dbReference type="EMBL" id="KAH3734466.1"/>
    </source>
</evidence>
<reference evidence="1" key="1">
    <citation type="journal article" date="2019" name="bioRxiv">
        <title>The Genome of the Zebra Mussel, Dreissena polymorpha: A Resource for Invasive Species Research.</title>
        <authorList>
            <person name="McCartney M.A."/>
            <person name="Auch B."/>
            <person name="Kono T."/>
            <person name="Mallez S."/>
            <person name="Zhang Y."/>
            <person name="Obille A."/>
            <person name="Becker A."/>
            <person name="Abrahante J.E."/>
            <person name="Garbe J."/>
            <person name="Badalamenti J.P."/>
            <person name="Herman A."/>
            <person name="Mangelson H."/>
            <person name="Liachko I."/>
            <person name="Sullivan S."/>
            <person name="Sone E.D."/>
            <person name="Koren S."/>
            <person name="Silverstein K.A.T."/>
            <person name="Beckman K.B."/>
            <person name="Gohl D.M."/>
        </authorList>
    </citation>
    <scope>NUCLEOTIDE SEQUENCE</scope>
    <source>
        <strain evidence="1">Duluth1</strain>
        <tissue evidence="1">Whole animal</tissue>
    </source>
</reference>
<name>A0A9D4CYF3_DREPO</name>
<accession>A0A9D4CYF3</accession>
<comment type="caution">
    <text evidence="1">The sequence shown here is derived from an EMBL/GenBank/DDBJ whole genome shotgun (WGS) entry which is preliminary data.</text>
</comment>
<dbReference type="EMBL" id="JAIWYP010000011">
    <property type="protein sequence ID" value="KAH3734466.1"/>
    <property type="molecule type" value="Genomic_DNA"/>
</dbReference>
<dbReference type="Proteomes" id="UP000828390">
    <property type="component" value="Unassembled WGS sequence"/>
</dbReference>
<gene>
    <name evidence="1" type="ORF">DPMN_040905</name>
</gene>